<keyword evidence="1" id="KW-0732">Signal</keyword>
<evidence type="ECO:0000256" key="1">
    <source>
        <dbReference type="SAM" id="SignalP"/>
    </source>
</evidence>
<protein>
    <recommendedName>
        <fullName evidence="4">Calcium-dependent phosphoinositide phospholipase C</fullName>
    </recommendedName>
</protein>
<evidence type="ECO:0000313" key="2">
    <source>
        <dbReference type="EMBL" id="MCX2978654.1"/>
    </source>
</evidence>
<dbReference type="EMBL" id="SHNO01000001">
    <property type="protein sequence ID" value="MCX2978654.1"/>
    <property type="molecule type" value="Genomic_DNA"/>
</dbReference>
<proteinExistence type="predicted"/>
<dbReference type="SUPFAM" id="SSF51695">
    <property type="entry name" value="PLC-like phosphodiesterases"/>
    <property type="match status" value="1"/>
</dbReference>
<dbReference type="Proteomes" id="UP001143304">
    <property type="component" value="Unassembled WGS sequence"/>
</dbReference>
<dbReference type="CDD" id="cd08589">
    <property type="entry name" value="PI-PLCc_SaPLC1_like"/>
    <property type="match status" value="1"/>
</dbReference>
<organism evidence="2 3">
    <name type="scientific">Candidatus Marimicrobium litorale</name>
    <dbReference type="NCBI Taxonomy" id="2518991"/>
    <lineage>
        <taxon>Bacteria</taxon>
        <taxon>Pseudomonadati</taxon>
        <taxon>Pseudomonadota</taxon>
        <taxon>Gammaproteobacteria</taxon>
        <taxon>Cellvibrionales</taxon>
        <taxon>Halieaceae</taxon>
        <taxon>Marimicrobium</taxon>
    </lineage>
</organism>
<reference evidence="2" key="1">
    <citation type="submission" date="2019-02" db="EMBL/GenBank/DDBJ databases">
        <authorList>
            <person name="Li S.-H."/>
        </authorList>
    </citation>
    <scope>NUCLEOTIDE SEQUENCE</scope>
    <source>
        <strain evidence="2">IMCC11814</strain>
    </source>
</reference>
<feature type="chain" id="PRO_5047490921" description="Calcium-dependent phosphoinositide phospholipase C" evidence="1">
    <location>
        <begin position="22"/>
        <end position="378"/>
    </location>
</feature>
<accession>A0ABT3T8P0</accession>
<dbReference type="InterPro" id="IPR017946">
    <property type="entry name" value="PLC-like_Pdiesterase_TIM-brl"/>
</dbReference>
<dbReference type="Gene3D" id="3.20.20.190">
    <property type="entry name" value="Phosphatidylinositol (PI) phosphodiesterase"/>
    <property type="match status" value="1"/>
</dbReference>
<gene>
    <name evidence="2" type="ORF">EYC82_14910</name>
</gene>
<keyword evidence="3" id="KW-1185">Reference proteome</keyword>
<dbReference type="InterPro" id="IPR032075">
    <property type="entry name" value="PI-PLC-C1"/>
</dbReference>
<evidence type="ECO:0000313" key="3">
    <source>
        <dbReference type="Proteomes" id="UP001143304"/>
    </source>
</evidence>
<sequence>MKRLRVWAGITGFCVLCAVLSGCSDSSDNGNSGIESSVAMNQVQYLGTHNSYKQLLRRDLFEILTSVVPDVARTLDYGHPPLAEQFTSQGIRQIELDVFYDPKGGLYSNRQALVLVGEEPASGIPALNEPGLKVLHVQEIDYETSCYTFVACLKEIRNWSNDNPGHLPILVLVEAKDAVIDDPLGLGFAIPLAFDAAALDAIDDEVLSVFSAESLITPDWVRGQRATLEEAILADGWPSLGQARGRVMFALDNGGATRDNYIEGHASLAGRVLFTDSEPGTPEAAFIKKNDPADYTAIQELVRLNYMVRARADADTDQARTGDTTRRDTALLSGAQWISTDYPVADTRFTDYKVSIPGGNIARCNPVNLPSDCQDSDL</sequence>
<dbReference type="PROSITE" id="PS51257">
    <property type="entry name" value="PROKAR_LIPOPROTEIN"/>
    <property type="match status" value="1"/>
</dbReference>
<dbReference type="Pfam" id="PF16670">
    <property type="entry name" value="PI-PLC-C1"/>
    <property type="match status" value="1"/>
</dbReference>
<comment type="caution">
    <text evidence="2">The sequence shown here is derived from an EMBL/GenBank/DDBJ whole genome shotgun (WGS) entry which is preliminary data.</text>
</comment>
<evidence type="ECO:0008006" key="4">
    <source>
        <dbReference type="Google" id="ProtNLM"/>
    </source>
</evidence>
<name>A0ABT3T8P0_9GAMM</name>
<dbReference type="RefSeq" id="WP_279250350.1">
    <property type="nucleotide sequence ID" value="NZ_SHNO01000001.1"/>
</dbReference>
<feature type="signal peptide" evidence="1">
    <location>
        <begin position="1"/>
        <end position="21"/>
    </location>
</feature>